<comment type="caution">
    <text evidence="1">The sequence shown here is derived from an EMBL/GenBank/DDBJ whole genome shotgun (WGS) entry which is preliminary data.</text>
</comment>
<evidence type="ECO:0000313" key="2">
    <source>
        <dbReference type="Proteomes" id="UP000800981"/>
    </source>
</evidence>
<dbReference type="EMBL" id="JAANNP010000074">
    <property type="protein sequence ID" value="NHC15957.1"/>
    <property type="molecule type" value="Genomic_DNA"/>
</dbReference>
<protein>
    <submittedName>
        <fullName evidence="1">Uncharacterized protein</fullName>
    </submittedName>
</protein>
<organism evidence="1 2">
    <name type="scientific">Motilibacter deserti</name>
    <dbReference type="NCBI Taxonomy" id="2714956"/>
    <lineage>
        <taxon>Bacteria</taxon>
        <taxon>Bacillati</taxon>
        <taxon>Actinomycetota</taxon>
        <taxon>Actinomycetes</taxon>
        <taxon>Motilibacterales</taxon>
        <taxon>Motilibacteraceae</taxon>
        <taxon>Motilibacter</taxon>
    </lineage>
</organism>
<name>A0ABX0GY92_9ACTN</name>
<proteinExistence type="predicted"/>
<dbReference type="Proteomes" id="UP000800981">
    <property type="component" value="Unassembled WGS sequence"/>
</dbReference>
<accession>A0ABX0GY92</accession>
<dbReference type="RefSeq" id="WP_166284437.1">
    <property type="nucleotide sequence ID" value="NZ_JAANNP010000074.1"/>
</dbReference>
<evidence type="ECO:0000313" key="1">
    <source>
        <dbReference type="EMBL" id="NHC15957.1"/>
    </source>
</evidence>
<reference evidence="1 2" key="1">
    <citation type="submission" date="2020-03" db="EMBL/GenBank/DDBJ databases">
        <title>Two novel Motilibacter sp.</title>
        <authorList>
            <person name="Liu S."/>
        </authorList>
    </citation>
    <scope>NUCLEOTIDE SEQUENCE [LARGE SCALE GENOMIC DNA]</scope>
    <source>
        <strain evidence="1 2">E257</strain>
    </source>
</reference>
<sequence length="184" mass="20683">MEAEQLAREYQKVRGFAAEIGFQWVLDELDEAIEEGVTETKRLRSVKRNGRDDFEEVASTAPGRKRAEEFLVRRPLTLEEQVEALLGALRRALVDVERVSQQSIEQLQPLASANRSLLGLDDEPTPRPTERATTPVISEIDWVPDQGSRDVVGISTEGLRHRTRGGTTDLLSNVLHRLSQELLS</sequence>
<keyword evidence="2" id="KW-1185">Reference proteome</keyword>
<gene>
    <name evidence="1" type="ORF">G9H71_19415</name>
</gene>